<keyword evidence="4" id="KW-1185">Reference proteome</keyword>
<dbReference type="PANTHER" id="PTHR43685">
    <property type="entry name" value="GLYCOSYLTRANSFERASE"/>
    <property type="match status" value="1"/>
</dbReference>
<comment type="caution">
    <text evidence="3">The sequence shown here is derived from an EMBL/GenBank/DDBJ whole genome shotgun (WGS) entry which is preliminary data.</text>
</comment>
<name>A0A3S5CBW4_9MICO</name>
<proteinExistence type="predicted"/>
<dbReference type="InterPro" id="IPR050834">
    <property type="entry name" value="Glycosyltransf_2"/>
</dbReference>
<evidence type="ECO:0000259" key="1">
    <source>
        <dbReference type="Pfam" id="PF00535"/>
    </source>
</evidence>
<dbReference type="SUPFAM" id="SSF53448">
    <property type="entry name" value="Nucleotide-diphospho-sugar transferases"/>
    <property type="match status" value="2"/>
</dbReference>
<feature type="domain" description="Spore protein YkvP/CgeB glycosyl transferase-like" evidence="2">
    <location>
        <begin position="910"/>
        <end position="1048"/>
    </location>
</feature>
<feature type="domain" description="Glycosyltransferase 2-like" evidence="1">
    <location>
        <begin position="466"/>
        <end position="573"/>
    </location>
</feature>
<feature type="domain" description="Glycosyltransferase 2-like" evidence="1">
    <location>
        <begin position="228"/>
        <end position="353"/>
    </location>
</feature>
<dbReference type="Gene3D" id="3.90.550.10">
    <property type="entry name" value="Spore Coat Polysaccharide Biosynthesis Protein SpsA, Chain A"/>
    <property type="match status" value="2"/>
</dbReference>
<dbReference type="Pfam" id="PF13524">
    <property type="entry name" value="Glyco_trans_1_2"/>
    <property type="match status" value="1"/>
</dbReference>
<reference evidence="3 4" key="1">
    <citation type="submission" date="2018-12" db="EMBL/GenBank/DDBJ databases">
        <authorList>
            <person name="Li F."/>
        </authorList>
    </citation>
    <scope>NUCLEOTIDE SEQUENCE [LARGE SCALE GENOMIC DNA]</scope>
    <source>
        <strain evidence="3 4">11W25H-1</strain>
    </source>
</reference>
<dbReference type="Pfam" id="PF00535">
    <property type="entry name" value="Glycos_transf_2"/>
    <property type="match status" value="2"/>
</dbReference>
<keyword evidence="3" id="KW-0808">Transferase</keyword>
<dbReference type="PANTHER" id="PTHR43685:SF2">
    <property type="entry name" value="GLYCOSYLTRANSFERASE 2-LIKE DOMAIN-CONTAINING PROTEIN"/>
    <property type="match status" value="1"/>
</dbReference>
<organism evidence="3 4">
    <name type="scientific">Labedella phragmitis</name>
    <dbReference type="NCBI Taxonomy" id="2498849"/>
    <lineage>
        <taxon>Bacteria</taxon>
        <taxon>Bacillati</taxon>
        <taxon>Actinomycetota</taxon>
        <taxon>Actinomycetes</taxon>
        <taxon>Micrococcales</taxon>
        <taxon>Microbacteriaceae</taxon>
        <taxon>Labedella</taxon>
    </lineage>
</organism>
<dbReference type="InterPro" id="IPR055259">
    <property type="entry name" value="YkvP/CgeB_Glyco_trans-like"/>
</dbReference>
<protein>
    <submittedName>
        <fullName evidence="3">Glycosyltransferase</fullName>
    </submittedName>
</protein>
<sequence length="1063" mass="117135">MQQPPSSRHSTAKVFSMVAVRAVARAAVRRLPVIDRAVISPLRRERRRLKLRQIAQLGLVDPAFVGAETGRRVRTVAQAVDTLLDYGNEIAPHPLIEPRWISSRSDGRDWLLTLLDPTAAVISVGPLLDLASVTPPANPRHLADRVAGFLRSATSSTLLPLPEGTAGPITRDEGIRLATELARRHAASGELTRPRVSAQWNQRAERRFISDRLGRAVTRPSDARALVSIVMPVYNREGVVGRSIESVLAQDFDAWELVVVDDGSTDSTRDVIEAFAKRDDRIRLVRGEHRGVSAARNLGVAEARAEVLAFLDSDNVWTPHFLSVSYSEVASGRADLTYAAVELDRGGKKHGYLGMSGTREHLINGNSFIDMNTLVVKADLVEQVGGFDESLRRWVDYDLFLRLFQVTDRVTYLPFIGVRYDHRDDALDRITTSESPHWRDVVLGKNLLDWDAVKASVPERVAGRISVVIPTTGQWEAPLLAVDQVLASSHGLDVEVVVVDSGSSREVLATIALRFARDERVRVISRPSPLRAALANNLGFASTTGEYVVFLERTATPRPGWLPPLLDAVADESVFAAQPLLLAPGDSLHHAGFVFGGARTLPIPFLTDHPREDLLRMLPTRFHAVGGGAILVRSDRFAALTGYDPTFQSAFDDVDLCLRARDGGLPAAVIVPESLVGFRGESRKWLAGRAVANGPRFTDRWGDAVPDELDERFASAGFRITGYEEEPLATEPPPEYLRPLYERIERLVEDGEFAGRPSLRWAIKIASPAEHRGDVWGDTFFADDVARALRELGQEVVIDRLGAHKRPTSSFDDVVLTIRGLATVPRQQGATNVLWVISHPTRVKHREFSANDLIYAASTRWAAHATEAHGHEVRPLLQATDASRFHPDVARPGSGPDILFVGTPRKVFRPIVKNTIEAGFEPTVYGHGWEEFIGEDLIAGETLDRVDAPAMYRSARVVLNDHHGDMAEWGFLSNRLFDGVAAGARLLSDRVDGIDEIFGSAVITADSVEETRDALRDAESLVPENVLQEASRRVRAEHSFDARAHTLVNDVYAWRDTHPDASS</sequence>
<evidence type="ECO:0000313" key="3">
    <source>
        <dbReference type="EMBL" id="RWZ46366.1"/>
    </source>
</evidence>
<accession>A0A3S5CBW4</accession>
<dbReference type="InterPro" id="IPR029044">
    <property type="entry name" value="Nucleotide-diphossugar_trans"/>
</dbReference>
<dbReference type="OrthoDB" id="5165900at2"/>
<evidence type="ECO:0000313" key="4">
    <source>
        <dbReference type="Proteomes" id="UP000288547"/>
    </source>
</evidence>
<dbReference type="Proteomes" id="UP000288547">
    <property type="component" value="Unassembled WGS sequence"/>
</dbReference>
<gene>
    <name evidence="3" type="ORF">ELQ90_15050</name>
</gene>
<evidence type="ECO:0000259" key="2">
    <source>
        <dbReference type="Pfam" id="PF13524"/>
    </source>
</evidence>
<dbReference type="InterPro" id="IPR001173">
    <property type="entry name" value="Glyco_trans_2-like"/>
</dbReference>
<dbReference type="AlphaFoldDB" id="A0A3S5CBW4"/>
<dbReference type="EMBL" id="RZNB01000007">
    <property type="protein sequence ID" value="RWZ46366.1"/>
    <property type="molecule type" value="Genomic_DNA"/>
</dbReference>
<dbReference type="GO" id="GO:0016740">
    <property type="term" value="F:transferase activity"/>
    <property type="evidence" value="ECO:0007669"/>
    <property type="project" value="UniProtKB-KW"/>
</dbReference>